<feature type="transmembrane region" description="Helical" evidence="5">
    <location>
        <begin position="403"/>
        <end position="424"/>
    </location>
</feature>
<evidence type="ECO:0000256" key="1">
    <source>
        <dbReference type="ARBA" id="ARBA00004141"/>
    </source>
</evidence>
<feature type="transmembrane region" description="Helical" evidence="5">
    <location>
        <begin position="339"/>
        <end position="362"/>
    </location>
</feature>
<evidence type="ECO:0000313" key="8">
    <source>
        <dbReference type="Proteomes" id="UP000332933"/>
    </source>
</evidence>
<evidence type="ECO:0000313" key="7">
    <source>
        <dbReference type="EMBL" id="VFT82533.1"/>
    </source>
</evidence>
<protein>
    <submittedName>
        <fullName evidence="7">Aste57867_5481 protein</fullName>
    </submittedName>
</protein>
<comment type="subcellular location">
    <subcellularLocation>
        <location evidence="1">Membrane</location>
        <topology evidence="1">Multi-pass membrane protein</topology>
    </subcellularLocation>
</comment>
<gene>
    <name evidence="7" type="primary">Aste57867_5481</name>
    <name evidence="6" type="ORF">As57867_005468</name>
    <name evidence="7" type="ORF">ASTE57867_5481</name>
</gene>
<accession>A0A485KHB8</accession>
<feature type="transmembrane region" description="Helical" evidence="5">
    <location>
        <begin position="12"/>
        <end position="36"/>
    </location>
</feature>
<keyword evidence="3 5" id="KW-1133">Transmembrane helix</keyword>
<evidence type="ECO:0000256" key="2">
    <source>
        <dbReference type="ARBA" id="ARBA00022692"/>
    </source>
</evidence>
<feature type="transmembrane region" description="Helical" evidence="5">
    <location>
        <begin position="298"/>
        <end position="318"/>
    </location>
</feature>
<evidence type="ECO:0000256" key="3">
    <source>
        <dbReference type="ARBA" id="ARBA00022989"/>
    </source>
</evidence>
<proteinExistence type="predicted"/>
<dbReference type="PANTHER" id="PTHR23294">
    <property type="entry name" value="ET TRANSLATION PRODUCT-RELATED"/>
    <property type="match status" value="1"/>
</dbReference>
<feature type="transmembrane region" description="Helical" evidence="5">
    <location>
        <begin position="73"/>
        <end position="92"/>
    </location>
</feature>
<keyword evidence="8" id="KW-1185">Reference proteome</keyword>
<dbReference type="EMBL" id="VJMH01001911">
    <property type="protein sequence ID" value="KAF0710707.1"/>
    <property type="molecule type" value="Genomic_DNA"/>
</dbReference>
<dbReference type="InterPro" id="IPR036259">
    <property type="entry name" value="MFS_trans_sf"/>
</dbReference>
<dbReference type="Proteomes" id="UP000332933">
    <property type="component" value="Unassembled WGS sequence"/>
</dbReference>
<dbReference type="SUPFAM" id="SSF103473">
    <property type="entry name" value="MFS general substrate transporter"/>
    <property type="match status" value="1"/>
</dbReference>
<reference evidence="7 8" key="1">
    <citation type="submission" date="2019-03" db="EMBL/GenBank/DDBJ databases">
        <authorList>
            <person name="Gaulin E."/>
            <person name="Dumas B."/>
        </authorList>
    </citation>
    <scope>NUCLEOTIDE SEQUENCE [LARGE SCALE GENOMIC DNA]</scope>
    <source>
        <strain evidence="7">CBS 568.67</strain>
    </source>
</reference>
<dbReference type="EMBL" id="CAADRA010001913">
    <property type="protein sequence ID" value="VFT82533.1"/>
    <property type="molecule type" value="Genomic_DNA"/>
</dbReference>
<evidence type="ECO:0000256" key="4">
    <source>
        <dbReference type="ARBA" id="ARBA00023136"/>
    </source>
</evidence>
<reference evidence="6" key="2">
    <citation type="submission" date="2019-06" db="EMBL/GenBank/DDBJ databases">
        <title>Genomics analysis of Aphanomyces spp. identifies a new class of oomycete effector associated with host adaptation.</title>
        <authorList>
            <person name="Gaulin E."/>
        </authorList>
    </citation>
    <scope>NUCLEOTIDE SEQUENCE</scope>
    <source>
        <strain evidence="6">CBS 578.67</strain>
    </source>
</reference>
<feature type="transmembrane region" description="Helical" evidence="5">
    <location>
        <begin position="179"/>
        <end position="197"/>
    </location>
</feature>
<dbReference type="Pfam" id="PF05978">
    <property type="entry name" value="UNC-93"/>
    <property type="match status" value="1"/>
</dbReference>
<keyword evidence="4 5" id="KW-0472">Membrane</keyword>
<feature type="transmembrane region" description="Helical" evidence="5">
    <location>
        <begin position="266"/>
        <end position="286"/>
    </location>
</feature>
<dbReference type="OrthoDB" id="65530at2759"/>
<dbReference type="InterPro" id="IPR010291">
    <property type="entry name" value="Ion_channel_UNC-93"/>
</dbReference>
<dbReference type="GO" id="GO:0016020">
    <property type="term" value="C:membrane"/>
    <property type="evidence" value="ECO:0007669"/>
    <property type="project" value="UniProtKB-SubCell"/>
</dbReference>
<dbReference type="PANTHER" id="PTHR23294:SF59">
    <property type="entry name" value="UNC93-LIKE PROTEIN C922.05C"/>
    <property type="match status" value="1"/>
</dbReference>
<dbReference type="Gene3D" id="1.20.1250.20">
    <property type="entry name" value="MFS general substrate transporter like domains"/>
    <property type="match status" value="1"/>
</dbReference>
<evidence type="ECO:0000256" key="5">
    <source>
        <dbReference type="SAM" id="Phobius"/>
    </source>
</evidence>
<feature type="transmembrane region" description="Helical" evidence="5">
    <location>
        <begin position="48"/>
        <end position="67"/>
    </location>
</feature>
<name>A0A485KHB8_9STRA</name>
<dbReference type="InterPro" id="IPR051617">
    <property type="entry name" value="UNC-93-like_regulator"/>
</dbReference>
<feature type="transmembrane region" description="Helical" evidence="5">
    <location>
        <begin position="104"/>
        <end position="126"/>
    </location>
</feature>
<feature type="transmembrane region" description="Helical" evidence="5">
    <location>
        <begin position="146"/>
        <end position="167"/>
    </location>
</feature>
<keyword evidence="2 5" id="KW-0812">Transmembrane</keyword>
<evidence type="ECO:0000313" key="6">
    <source>
        <dbReference type="EMBL" id="KAF0710707.1"/>
    </source>
</evidence>
<sequence>MLWKNPTALSQVLIVAAVCFTCPGLYNAISSIAAGVNDETINYNATAVLYACFALFGLFAGGIVNVLGPKYTLFIGTWGYVVYAVSLLVMGNDFDVAAKTYSSGATAFFYIGNALLGIGAGLLWTAQGQMCMAYPTSETKGAYFSYFWIIFNLGACLGGFMTFGTNYNTTGNTASTTTFVLFLVLMGCGSLLSLLLADPNSVVRNDGSMVTIERLPNPLTEITQVFKLFFDPKMLLLFPLFGYSNWFYNYHFFYNQSFFNKRTQGFNSAFYWGSQMVGAFFIGRYLDRPGQKKPKALLSIYLISALAIVMWGAALWVQTTFEMDFGANRRTIDFQDKDWFLKFFLYAFFGFNDAICQVWSYWLMGQYSDDMVTLGRYAGYYKGVQSGMAAVAWRLGGIPLSPMAVLATNIGMASVGLIGAFCSVKMYMPDDSAEPYHDIETPIEQGKGATSLMH</sequence>
<organism evidence="7 8">
    <name type="scientific">Aphanomyces stellatus</name>
    <dbReference type="NCBI Taxonomy" id="120398"/>
    <lineage>
        <taxon>Eukaryota</taxon>
        <taxon>Sar</taxon>
        <taxon>Stramenopiles</taxon>
        <taxon>Oomycota</taxon>
        <taxon>Saprolegniomycetes</taxon>
        <taxon>Saprolegniales</taxon>
        <taxon>Verrucalvaceae</taxon>
        <taxon>Aphanomyces</taxon>
    </lineage>
</organism>
<dbReference type="AlphaFoldDB" id="A0A485KHB8"/>